<protein>
    <submittedName>
        <fullName evidence="1">Uncharacterized protein</fullName>
    </submittedName>
</protein>
<name>A0A0C9TFA7_PAXIN</name>
<sequence length="318" mass="36876">FHYEPYELQWHPSSRNCDVRVYGELYTSEAFIKAQDQLLASPREPGCDLPCCIAALMFWSDTTQLTSFGNAKLWPLYLYFGNQSKYMRCQPSSKLCSHVTYFQSLHNAFKDFVIEQFGGKSNDALLTHCHREFFHAQWRMLLDDEFLEAYKHGIVITCQDEVCRQIYPRIFTYSADYPEKVLITTIRNLGKCPCPRCLIPKSRVHLLATKPDISERETLSHSDTAQRRAKVISARKLIYKSNYAVDGTCVEELLKDESLVPTLNSFLEKLGHTGFDLFLMLVTDLLHEFELGVWKAIFIHLLRILKSVKQSIPELDKR</sequence>
<reference evidence="1 2" key="1">
    <citation type="submission" date="2014-06" db="EMBL/GenBank/DDBJ databases">
        <authorList>
            <consortium name="DOE Joint Genome Institute"/>
            <person name="Kuo A."/>
            <person name="Kohler A."/>
            <person name="Nagy L.G."/>
            <person name="Floudas D."/>
            <person name="Copeland A."/>
            <person name="Barry K.W."/>
            <person name="Cichocki N."/>
            <person name="Veneault-Fourrey C."/>
            <person name="LaButti K."/>
            <person name="Lindquist E.A."/>
            <person name="Lipzen A."/>
            <person name="Lundell T."/>
            <person name="Morin E."/>
            <person name="Murat C."/>
            <person name="Sun H."/>
            <person name="Tunlid A."/>
            <person name="Henrissat B."/>
            <person name="Grigoriev I.V."/>
            <person name="Hibbett D.S."/>
            <person name="Martin F."/>
            <person name="Nordberg H.P."/>
            <person name="Cantor M.N."/>
            <person name="Hua S.X."/>
        </authorList>
    </citation>
    <scope>NUCLEOTIDE SEQUENCE [LARGE SCALE GENOMIC DNA]</scope>
    <source>
        <strain evidence="1 2">ATCC 200175</strain>
    </source>
</reference>
<dbReference type="EMBL" id="KN820608">
    <property type="protein sequence ID" value="KIJ05951.1"/>
    <property type="molecule type" value="Genomic_DNA"/>
</dbReference>
<dbReference type="HOGENOM" id="CLU_002498_2_1_1"/>
<dbReference type="InterPro" id="IPR041078">
    <property type="entry name" value="Plavaka"/>
</dbReference>
<dbReference type="OrthoDB" id="3208495at2759"/>
<dbReference type="Proteomes" id="UP000053647">
    <property type="component" value="Unassembled WGS sequence"/>
</dbReference>
<organism evidence="1 2">
    <name type="scientific">Paxillus involutus ATCC 200175</name>
    <dbReference type="NCBI Taxonomy" id="664439"/>
    <lineage>
        <taxon>Eukaryota</taxon>
        <taxon>Fungi</taxon>
        <taxon>Dikarya</taxon>
        <taxon>Basidiomycota</taxon>
        <taxon>Agaricomycotina</taxon>
        <taxon>Agaricomycetes</taxon>
        <taxon>Agaricomycetidae</taxon>
        <taxon>Boletales</taxon>
        <taxon>Paxilineae</taxon>
        <taxon>Paxillaceae</taxon>
        <taxon>Paxillus</taxon>
    </lineage>
</organism>
<feature type="non-terminal residue" evidence="1">
    <location>
        <position position="318"/>
    </location>
</feature>
<reference evidence="2" key="2">
    <citation type="submission" date="2015-01" db="EMBL/GenBank/DDBJ databases">
        <title>Evolutionary Origins and Diversification of the Mycorrhizal Mutualists.</title>
        <authorList>
            <consortium name="DOE Joint Genome Institute"/>
            <consortium name="Mycorrhizal Genomics Consortium"/>
            <person name="Kohler A."/>
            <person name="Kuo A."/>
            <person name="Nagy L.G."/>
            <person name="Floudas D."/>
            <person name="Copeland A."/>
            <person name="Barry K.W."/>
            <person name="Cichocki N."/>
            <person name="Veneault-Fourrey C."/>
            <person name="LaButti K."/>
            <person name="Lindquist E.A."/>
            <person name="Lipzen A."/>
            <person name="Lundell T."/>
            <person name="Morin E."/>
            <person name="Murat C."/>
            <person name="Riley R."/>
            <person name="Ohm R."/>
            <person name="Sun H."/>
            <person name="Tunlid A."/>
            <person name="Henrissat B."/>
            <person name="Grigoriev I.V."/>
            <person name="Hibbett D.S."/>
            <person name="Martin F."/>
        </authorList>
    </citation>
    <scope>NUCLEOTIDE SEQUENCE [LARGE SCALE GENOMIC DNA]</scope>
    <source>
        <strain evidence="2">ATCC 200175</strain>
    </source>
</reference>
<evidence type="ECO:0000313" key="1">
    <source>
        <dbReference type="EMBL" id="KIJ05951.1"/>
    </source>
</evidence>
<dbReference type="AlphaFoldDB" id="A0A0C9TFA7"/>
<evidence type="ECO:0000313" key="2">
    <source>
        <dbReference type="Proteomes" id="UP000053647"/>
    </source>
</evidence>
<accession>A0A0C9TFA7</accession>
<keyword evidence="2" id="KW-1185">Reference proteome</keyword>
<dbReference type="Pfam" id="PF18759">
    <property type="entry name" value="Plavaka"/>
    <property type="match status" value="1"/>
</dbReference>
<gene>
    <name evidence="1" type="ORF">PAXINDRAFT_92713</name>
</gene>
<proteinExistence type="predicted"/>
<feature type="non-terminal residue" evidence="1">
    <location>
        <position position="1"/>
    </location>
</feature>